<dbReference type="STRING" id="930990.A0A067MBU8"/>
<dbReference type="InterPro" id="IPR051058">
    <property type="entry name" value="GDSL_Est/Lipase"/>
</dbReference>
<sequence>MYSIATIAIAVSSLISAVGAIPVGKTCGETRGTSVDLVASAGIAPALNKYWFSFGDSYTQTGFDIAGDKPTFNNPMGNPPYPGETACGSNVANWIDFVTFEYNTTKVLTYNFARGGATIDANLVKPDWPQIESLTDQVNIFLSNVGPKPAYAPWTAADSMFSFFIGINDIGNSYYLPGDRGAFADVLLNAYFALVQKIYDVGGRNFLFFTVPPVDRSPLVLSRNATTRALEKSVIDTFNKKLIAKAQDFGLAHFLDANTWVYDANARLVQVLDNPTAFGFKDATSYGSDNDEVWCGNYHISPNMEKIYAQDVANLVKPLFF</sequence>
<dbReference type="Gene3D" id="3.40.50.1110">
    <property type="entry name" value="SGNH hydrolase"/>
    <property type="match status" value="1"/>
</dbReference>
<accession>A0A067MBU8</accession>
<evidence type="ECO:0000313" key="4">
    <source>
        <dbReference type="Proteomes" id="UP000027195"/>
    </source>
</evidence>
<keyword evidence="1" id="KW-0378">Hydrolase</keyword>
<dbReference type="HOGENOM" id="CLU_015101_4_2_1"/>
<evidence type="ECO:0000256" key="2">
    <source>
        <dbReference type="SAM" id="SignalP"/>
    </source>
</evidence>
<dbReference type="InParanoid" id="A0A067MBU8"/>
<protein>
    <submittedName>
        <fullName evidence="3">Carbohydrate esterase family 16 protein</fullName>
    </submittedName>
</protein>
<name>A0A067MBU8_BOTB1</name>
<feature type="signal peptide" evidence="2">
    <location>
        <begin position="1"/>
        <end position="20"/>
    </location>
</feature>
<dbReference type="GO" id="GO:0016788">
    <property type="term" value="F:hydrolase activity, acting on ester bonds"/>
    <property type="evidence" value="ECO:0007669"/>
    <property type="project" value="InterPro"/>
</dbReference>
<evidence type="ECO:0000256" key="1">
    <source>
        <dbReference type="ARBA" id="ARBA00022801"/>
    </source>
</evidence>
<dbReference type="Proteomes" id="UP000027195">
    <property type="component" value="Unassembled WGS sequence"/>
</dbReference>
<dbReference type="OrthoDB" id="1600564at2759"/>
<proteinExistence type="predicted"/>
<dbReference type="InterPro" id="IPR036514">
    <property type="entry name" value="SGNH_hydro_sf"/>
</dbReference>
<dbReference type="PANTHER" id="PTHR45648:SF85">
    <property type="entry name" value="A, PUTATIVE (AFU_ORTHOLOGUE AFUA_2G10760)-RELATED"/>
    <property type="match status" value="1"/>
</dbReference>
<dbReference type="Pfam" id="PF00657">
    <property type="entry name" value="Lipase_GDSL"/>
    <property type="match status" value="1"/>
</dbReference>
<dbReference type="SUPFAM" id="SSF52266">
    <property type="entry name" value="SGNH hydrolase"/>
    <property type="match status" value="1"/>
</dbReference>
<evidence type="ECO:0000313" key="3">
    <source>
        <dbReference type="EMBL" id="KDQ12170.1"/>
    </source>
</evidence>
<keyword evidence="2" id="KW-0732">Signal</keyword>
<dbReference type="InterPro" id="IPR001087">
    <property type="entry name" value="GDSL"/>
</dbReference>
<keyword evidence="4" id="KW-1185">Reference proteome</keyword>
<feature type="chain" id="PRO_5001644564" evidence="2">
    <location>
        <begin position="21"/>
        <end position="321"/>
    </location>
</feature>
<dbReference type="AlphaFoldDB" id="A0A067MBU8"/>
<dbReference type="PANTHER" id="PTHR45648">
    <property type="entry name" value="GDSL LIPASE/ACYLHYDROLASE FAMILY PROTEIN (AFU_ORTHOLOGUE AFUA_4G14700)"/>
    <property type="match status" value="1"/>
</dbReference>
<gene>
    <name evidence="3" type="ORF">BOTBODRAFT_176695</name>
</gene>
<dbReference type="EMBL" id="KL198052">
    <property type="protein sequence ID" value="KDQ12170.1"/>
    <property type="molecule type" value="Genomic_DNA"/>
</dbReference>
<dbReference type="CDD" id="cd01846">
    <property type="entry name" value="fatty_acyltransferase_like"/>
    <property type="match status" value="1"/>
</dbReference>
<reference evidence="4" key="1">
    <citation type="journal article" date="2014" name="Proc. Natl. Acad. Sci. U.S.A.">
        <title>Extensive sampling of basidiomycete genomes demonstrates inadequacy of the white-rot/brown-rot paradigm for wood decay fungi.</title>
        <authorList>
            <person name="Riley R."/>
            <person name="Salamov A.A."/>
            <person name="Brown D.W."/>
            <person name="Nagy L.G."/>
            <person name="Floudas D."/>
            <person name="Held B.W."/>
            <person name="Levasseur A."/>
            <person name="Lombard V."/>
            <person name="Morin E."/>
            <person name="Otillar R."/>
            <person name="Lindquist E.A."/>
            <person name="Sun H."/>
            <person name="LaButti K.M."/>
            <person name="Schmutz J."/>
            <person name="Jabbour D."/>
            <person name="Luo H."/>
            <person name="Baker S.E."/>
            <person name="Pisabarro A.G."/>
            <person name="Walton J.D."/>
            <person name="Blanchette R.A."/>
            <person name="Henrissat B."/>
            <person name="Martin F."/>
            <person name="Cullen D."/>
            <person name="Hibbett D.S."/>
            <person name="Grigoriev I.V."/>
        </authorList>
    </citation>
    <scope>NUCLEOTIDE SEQUENCE [LARGE SCALE GENOMIC DNA]</scope>
    <source>
        <strain evidence="4">FD-172 SS1</strain>
    </source>
</reference>
<organism evidence="3 4">
    <name type="scientific">Botryobasidium botryosum (strain FD-172 SS1)</name>
    <dbReference type="NCBI Taxonomy" id="930990"/>
    <lineage>
        <taxon>Eukaryota</taxon>
        <taxon>Fungi</taxon>
        <taxon>Dikarya</taxon>
        <taxon>Basidiomycota</taxon>
        <taxon>Agaricomycotina</taxon>
        <taxon>Agaricomycetes</taxon>
        <taxon>Cantharellales</taxon>
        <taxon>Botryobasidiaceae</taxon>
        <taxon>Botryobasidium</taxon>
    </lineage>
</organism>